<organism evidence="1 2">
    <name type="scientific">Flavobacterium rhamnosiphilum</name>
    <dbReference type="NCBI Taxonomy" id="2541724"/>
    <lineage>
        <taxon>Bacteria</taxon>
        <taxon>Pseudomonadati</taxon>
        <taxon>Bacteroidota</taxon>
        <taxon>Flavobacteriia</taxon>
        <taxon>Flavobacteriales</taxon>
        <taxon>Flavobacteriaceae</taxon>
        <taxon>Flavobacterium</taxon>
    </lineage>
</organism>
<proteinExistence type="predicted"/>
<dbReference type="AlphaFoldDB" id="A0A4R5FA10"/>
<dbReference type="Proteomes" id="UP000294814">
    <property type="component" value="Unassembled WGS sequence"/>
</dbReference>
<comment type="caution">
    <text evidence="1">The sequence shown here is derived from an EMBL/GenBank/DDBJ whole genome shotgun (WGS) entry which is preliminary data.</text>
</comment>
<dbReference type="InterPro" id="IPR029063">
    <property type="entry name" value="SAM-dependent_MTases_sf"/>
</dbReference>
<reference evidence="1 2" key="1">
    <citation type="submission" date="2019-03" db="EMBL/GenBank/DDBJ databases">
        <title>Novel species of Flavobacterium.</title>
        <authorList>
            <person name="Liu Q."/>
            <person name="Xin Y.-H."/>
        </authorList>
    </citation>
    <scope>NUCLEOTIDE SEQUENCE [LARGE SCALE GENOMIC DNA]</scope>
    <source>
        <strain evidence="1 2">LB3P52</strain>
    </source>
</reference>
<dbReference type="SUPFAM" id="SSF53335">
    <property type="entry name" value="S-adenosyl-L-methionine-dependent methyltransferases"/>
    <property type="match status" value="1"/>
</dbReference>
<accession>A0A4R5FA10</accession>
<dbReference type="RefSeq" id="WP_131915838.1">
    <property type="nucleotide sequence ID" value="NZ_SMLG01000004.1"/>
</dbReference>
<evidence type="ECO:0000313" key="1">
    <source>
        <dbReference type="EMBL" id="TDE44942.1"/>
    </source>
</evidence>
<dbReference type="Gene3D" id="3.40.50.150">
    <property type="entry name" value="Vaccinia Virus protein VP39"/>
    <property type="match status" value="1"/>
</dbReference>
<protein>
    <recommendedName>
        <fullName evidence="3">Methyltransferase domain-containing protein</fullName>
    </recommendedName>
</protein>
<evidence type="ECO:0008006" key="3">
    <source>
        <dbReference type="Google" id="ProtNLM"/>
    </source>
</evidence>
<dbReference type="OrthoDB" id="9816564at2"/>
<name>A0A4R5FA10_9FLAO</name>
<dbReference type="EMBL" id="SMLG01000004">
    <property type="protein sequence ID" value="TDE44942.1"/>
    <property type="molecule type" value="Genomic_DNA"/>
</dbReference>
<evidence type="ECO:0000313" key="2">
    <source>
        <dbReference type="Proteomes" id="UP000294814"/>
    </source>
</evidence>
<gene>
    <name evidence="1" type="ORF">E0I26_07330</name>
</gene>
<keyword evidence="2" id="KW-1185">Reference proteome</keyword>
<sequence>MKARDDFKRKPNLNYEEYDTDKIPSNYLDRYDPILEPWIGKKITLLELGILKGGSLQLWHDYFPFSKIVGIDLNLPEKFKPVENIYMYKGSQADTKFLSEVANEIAPDGYDIIIDDASHIGELTKIAFWHLFDNHLKPGGLYAIEDWGTGYWNDWPDGKSLDYNIFSQPPSKVSHFCVRLSQKIRRGLLKFTPNFITRKLPVLSATMPCHSYGMVGFIKQLVDEQAASDVTRKNLSGKAERDSKFKKIIITPSIVFIIKADDHIN</sequence>